<dbReference type="EMBL" id="UGSZ01000001">
    <property type="protein sequence ID" value="SUB57796.1"/>
    <property type="molecule type" value="Genomic_DNA"/>
</dbReference>
<dbReference type="InterPro" id="IPR035965">
    <property type="entry name" value="PAS-like_dom_sf"/>
</dbReference>
<dbReference type="SUPFAM" id="SSF81606">
    <property type="entry name" value="PP2C-like"/>
    <property type="match status" value="1"/>
</dbReference>
<accession>A0A379C826</accession>
<feature type="domain" description="PAS" evidence="2">
    <location>
        <begin position="8"/>
        <end position="51"/>
    </location>
</feature>
<evidence type="ECO:0000313" key="4">
    <source>
        <dbReference type="Proteomes" id="UP000255517"/>
    </source>
</evidence>
<dbReference type="InterPro" id="IPR052016">
    <property type="entry name" value="Bact_Sigma-Reg"/>
</dbReference>
<dbReference type="Gene3D" id="3.60.40.10">
    <property type="entry name" value="PPM-type phosphatase domain"/>
    <property type="match status" value="1"/>
</dbReference>
<name>A0A379C826_9FIRM</name>
<dbReference type="CDD" id="cd00130">
    <property type="entry name" value="PAS"/>
    <property type="match status" value="1"/>
</dbReference>
<dbReference type="SMART" id="SM00331">
    <property type="entry name" value="PP2C_SIG"/>
    <property type="match status" value="1"/>
</dbReference>
<gene>
    <name evidence="3" type="primary">rsbP</name>
    <name evidence="3" type="ORF">NCTC13149_01653</name>
</gene>
<dbReference type="Proteomes" id="UP000255517">
    <property type="component" value="Unassembled WGS sequence"/>
</dbReference>
<dbReference type="PANTHER" id="PTHR43156:SF2">
    <property type="entry name" value="STAGE II SPORULATION PROTEIN E"/>
    <property type="match status" value="1"/>
</dbReference>
<keyword evidence="1 3" id="KW-0378">Hydrolase</keyword>
<dbReference type="RefSeq" id="WP_019035029.1">
    <property type="nucleotide sequence ID" value="NZ_CAMUOS010000006.1"/>
</dbReference>
<sequence>MEEDYLYSQKIDHQVLNGIADPIRVLDSDERVIFVNEAMEKTLGYDRKKLLCDIDESIFNPDITRSVLRTGEVVQREEIIKDTIYSVKCSPVLGQKGQIIGVVEVFRNVTVERRLQREIIERNRFMVRETMAASQIQKTVLPDKGFIKNLKIDYIYKPSNMLSGDMFDVFEINEDNIAVYISDSVGHGFAASMVTMFIKSLIRTLPIFILLSPAKTLDAISNRFSLLKLDIENYFTCFYGVFNIKKGIFTYANAGHLPLPLKVSEKIEYLHAEGNPISRFFKSAKYKEENSKFYAGDKILFMTDGVSESRNLEGEVYGLKRPEEIMLENDIDELSILKDNLLSFMNITQTDDISVLLLSVW</sequence>
<dbReference type="PROSITE" id="PS50112">
    <property type="entry name" value="PAS"/>
    <property type="match status" value="1"/>
</dbReference>
<dbReference type="EC" id="3.1.3.3" evidence="3"/>
<dbReference type="SUPFAM" id="SSF55785">
    <property type="entry name" value="PYP-like sensor domain (PAS domain)"/>
    <property type="match status" value="1"/>
</dbReference>
<protein>
    <submittedName>
        <fullName evidence="3">Phosphoserine phosphatase rsbP</fullName>
        <ecNumber evidence="3">3.1.3.3</ecNumber>
    </submittedName>
</protein>
<evidence type="ECO:0000256" key="1">
    <source>
        <dbReference type="ARBA" id="ARBA00022801"/>
    </source>
</evidence>
<dbReference type="InterPro" id="IPR001932">
    <property type="entry name" value="PPM-type_phosphatase-like_dom"/>
</dbReference>
<dbReference type="Pfam" id="PF08448">
    <property type="entry name" value="PAS_4"/>
    <property type="match status" value="1"/>
</dbReference>
<evidence type="ECO:0000259" key="2">
    <source>
        <dbReference type="PROSITE" id="PS50112"/>
    </source>
</evidence>
<proteinExistence type="predicted"/>
<reference evidence="3 4" key="1">
    <citation type="submission" date="2018-06" db="EMBL/GenBank/DDBJ databases">
        <authorList>
            <consortium name="Pathogen Informatics"/>
            <person name="Doyle S."/>
        </authorList>
    </citation>
    <scope>NUCLEOTIDE SEQUENCE [LARGE SCALE GENOMIC DNA]</scope>
    <source>
        <strain evidence="3 4">NCTC13149</strain>
    </source>
</reference>
<evidence type="ECO:0000313" key="3">
    <source>
        <dbReference type="EMBL" id="SUB57796.1"/>
    </source>
</evidence>
<dbReference type="PANTHER" id="PTHR43156">
    <property type="entry name" value="STAGE II SPORULATION PROTEIN E-RELATED"/>
    <property type="match status" value="1"/>
</dbReference>
<dbReference type="STRING" id="1122949.GCA_000378725_01355"/>
<dbReference type="InterPro" id="IPR013656">
    <property type="entry name" value="PAS_4"/>
</dbReference>
<dbReference type="Pfam" id="PF07228">
    <property type="entry name" value="SpoIIE"/>
    <property type="match status" value="1"/>
</dbReference>
<dbReference type="OrthoDB" id="9763484at2"/>
<dbReference type="AlphaFoldDB" id="A0A379C826"/>
<organism evidence="3 4">
    <name type="scientific">Peptoniphilus lacrimalis</name>
    <dbReference type="NCBI Taxonomy" id="33031"/>
    <lineage>
        <taxon>Bacteria</taxon>
        <taxon>Bacillati</taxon>
        <taxon>Bacillota</taxon>
        <taxon>Tissierellia</taxon>
        <taxon>Tissierellales</taxon>
        <taxon>Peptoniphilaceae</taxon>
        <taxon>Peptoniphilus</taxon>
    </lineage>
</organism>
<dbReference type="InterPro" id="IPR000014">
    <property type="entry name" value="PAS"/>
</dbReference>
<dbReference type="GO" id="GO:0016791">
    <property type="term" value="F:phosphatase activity"/>
    <property type="evidence" value="ECO:0007669"/>
    <property type="project" value="TreeGrafter"/>
</dbReference>
<dbReference type="InterPro" id="IPR036457">
    <property type="entry name" value="PPM-type-like_dom_sf"/>
</dbReference>
<dbReference type="Gene3D" id="3.30.450.20">
    <property type="entry name" value="PAS domain"/>
    <property type="match status" value="1"/>
</dbReference>